<evidence type="ECO:0000256" key="1">
    <source>
        <dbReference type="SAM" id="MobiDB-lite"/>
    </source>
</evidence>
<evidence type="ECO:0000313" key="6">
    <source>
        <dbReference type="Proteomes" id="UP001210211"/>
    </source>
</evidence>
<keyword evidence="2" id="KW-0472">Membrane</keyword>
<evidence type="ECO:0000256" key="2">
    <source>
        <dbReference type="SAM" id="Phobius"/>
    </source>
</evidence>
<dbReference type="Gene3D" id="1.10.510.10">
    <property type="entry name" value="Transferase(Phosphotransferase) domain 1"/>
    <property type="match status" value="1"/>
</dbReference>
<feature type="region of interest" description="Disordered" evidence="1">
    <location>
        <begin position="34"/>
        <end position="54"/>
    </location>
</feature>
<feature type="compositionally biased region" description="Polar residues" evidence="1">
    <location>
        <begin position="45"/>
        <end position="54"/>
    </location>
</feature>
<dbReference type="PANTHER" id="PTHR48006">
    <property type="entry name" value="LEUCINE-RICH REPEAT-CONTAINING PROTEIN DDB_G0281931-RELATED"/>
    <property type="match status" value="1"/>
</dbReference>
<keyword evidence="6" id="KW-1185">Reference proteome</keyword>
<dbReference type="InterPro" id="IPR000719">
    <property type="entry name" value="Prot_kinase_dom"/>
</dbReference>
<accession>A0AAD6A2Q0</accession>
<dbReference type="Pfam" id="PF00069">
    <property type="entry name" value="Pkinase"/>
    <property type="match status" value="1"/>
</dbReference>
<comment type="caution">
    <text evidence="5">The sequence shown here is derived from an EMBL/GenBank/DDBJ whole genome shotgun (WGS) entry which is preliminary data.</text>
</comment>
<dbReference type="InterPro" id="IPR051824">
    <property type="entry name" value="LRR_Rcpt-Like_S/T_Kinase"/>
</dbReference>
<feature type="chain" id="PRO_5042123872" description="Protein kinase domain-containing protein" evidence="3">
    <location>
        <begin position="27"/>
        <end position="412"/>
    </location>
</feature>
<feature type="domain" description="Protein kinase" evidence="4">
    <location>
        <begin position="126"/>
        <end position="412"/>
    </location>
</feature>
<feature type="signal peptide" evidence="3">
    <location>
        <begin position="1"/>
        <end position="26"/>
    </location>
</feature>
<keyword evidence="2" id="KW-1133">Transmembrane helix</keyword>
<gene>
    <name evidence="5" type="ORF">LUZ61_012229</name>
</gene>
<dbReference type="GO" id="GO:0005524">
    <property type="term" value="F:ATP binding"/>
    <property type="evidence" value="ECO:0007669"/>
    <property type="project" value="InterPro"/>
</dbReference>
<proteinExistence type="predicted"/>
<evidence type="ECO:0000259" key="4">
    <source>
        <dbReference type="PROSITE" id="PS50011"/>
    </source>
</evidence>
<sequence>MASAPQNPTKTLSLLTLSIILLSTHCVSQPLHSQPLFSPTPSPPSAISQLTPSDTNNHTRAPLKPILLGILLGTFSGFLLALLFLYLIRLVFLYTHLTPLLNGPVVFTPQINPKSLQLALLSNPQSDQLTQIPNASPACKYLKLQIETNISVAIKVVSLKPNSNSSSEKRKIQQKLESLSRLKHQNVLTLRAYLLEKDKLFIAYDFLSEGSLEDLMKRVRAGQIGLNWEVRSKIALGIAKGMRYLHFECNPRLMHWNLKPTNVILDEAFEPRLGDCGLVKVSVESEGDLWIGDQEHFSYFIAPECNQGGRYTDKSDVYSFGVMLAILLTGRDPSDRLLTVESSRDGLVCWLRHMQQAGEAKEALDTSILGDEVEEEEMLMAMRIALVCLSDVPADRPSSDELVSMLSQLHSF</sequence>
<evidence type="ECO:0000256" key="3">
    <source>
        <dbReference type="SAM" id="SignalP"/>
    </source>
</evidence>
<name>A0AAD6A2Q0_9POAL</name>
<dbReference type="PROSITE" id="PS50011">
    <property type="entry name" value="PROTEIN_KINASE_DOM"/>
    <property type="match status" value="1"/>
</dbReference>
<dbReference type="EMBL" id="JAMRDG010000001">
    <property type="protein sequence ID" value="KAJ3708524.1"/>
    <property type="molecule type" value="Genomic_DNA"/>
</dbReference>
<dbReference type="SUPFAM" id="SSF56112">
    <property type="entry name" value="Protein kinase-like (PK-like)"/>
    <property type="match status" value="1"/>
</dbReference>
<dbReference type="GO" id="GO:0004672">
    <property type="term" value="F:protein kinase activity"/>
    <property type="evidence" value="ECO:0007669"/>
    <property type="project" value="InterPro"/>
</dbReference>
<organism evidence="5 6">
    <name type="scientific">Rhynchospora tenuis</name>
    <dbReference type="NCBI Taxonomy" id="198213"/>
    <lineage>
        <taxon>Eukaryota</taxon>
        <taxon>Viridiplantae</taxon>
        <taxon>Streptophyta</taxon>
        <taxon>Embryophyta</taxon>
        <taxon>Tracheophyta</taxon>
        <taxon>Spermatophyta</taxon>
        <taxon>Magnoliopsida</taxon>
        <taxon>Liliopsida</taxon>
        <taxon>Poales</taxon>
        <taxon>Cyperaceae</taxon>
        <taxon>Cyperoideae</taxon>
        <taxon>Rhynchosporeae</taxon>
        <taxon>Rhynchospora</taxon>
    </lineage>
</organism>
<dbReference type="InterPro" id="IPR011009">
    <property type="entry name" value="Kinase-like_dom_sf"/>
</dbReference>
<keyword evidence="2" id="KW-0812">Transmembrane</keyword>
<dbReference type="AlphaFoldDB" id="A0AAD6A2Q0"/>
<evidence type="ECO:0000313" key="5">
    <source>
        <dbReference type="EMBL" id="KAJ3708524.1"/>
    </source>
</evidence>
<keyword evidence="3" id="KW-0732">Signal</keyword>
<dbReference type="Proteomes" id="UP001210211">
    <property type="component" value="Unassembled WGS sequence"/>
</dbReference>
<feature type="transmembrane region" description="Helical" evidence="2">
    <location>
        <begin position="66"/>
        <end position="88"/>
    </location>
</feature>
<dbReference type="PANTHER" id="PTHR48006:SF100">
    <property type="entry name" value="LRR RECEPTOR-LIKE SERINE_THREONINE-KINASE-RELATED"/>
    <property type="match status" value="1"/>
</dbReference>
<reference evidence="5 6" key="1">
    <citation type="journal article" date="2022" name="Cell">
        <title>Repeat-based holocentromeres influence genome architecture and karyotype evolution.</title>
        <authorList>
            <person name="Hofstatter P.G."/>
            <person name="Thangavel G."/>
            <person name="Lux T."/>
            <person name="Neumann P."/>
            <person name="Vondrak T."/>
            <person name="Novak P."/>
            <person name="Zhang M."/>
            <person name="Costa L."/>
            <person name="Castellani M."/>
            <person name="Scott A."/>
            <person name="Toegelov H."/>
            <person name="Fuchs J."/>
            <person name="Mata-Sucre Y."/>
            <person name="Dias Y."/>
            <person name="Vanzela A.L.L."/>
            <person name="Huettel B."/>
            <person name="Almeida C.C.S."/>
            <person name="Simkova H."/>
            <person name="Souza G."/>
            <person name="Pedrosa-Harand A."/>
            <person name="Macas J."/>
            <person name="Mayer K.F.X."/>
            <person name="Houben A."/>
            <person name="Marques A."/>
        </authorList>
    </citation>
    <scope>NUCLEOTIDE SEQUENCE [LARGE SCALE GENOMIC DNA]</scope>
    <source>
        <strain evidence="5">RhyTen1mFocal</strain>
    </source>
</reference>
<dbReference type="Gene3D" id="3.30.200.20">
    <property type="entry name" value="Phosphorylase Kinase, domain 1"/>
    <property type="match status" value="1"/>
</dbReference>
<protein>
    <recommendedName>
        <fullName evidence="4">Protein kinase domain-containing protein</fullName>
    </recommendedName>
</protein>